<dbReference type="EMBL" id="UAVU01000007">
    <property type="protein sequence ID" value="SQC91325.1"/>
    <property type="molecule type" value="Genomic_DNA"/>
</dbReference>
<dbReference type="AlphaFoldDB" id="A0A2X3J8W7"/>
<accession>A0A2X3J8W7</accession>
<sequence>MTGADWNRGNRAPKAVPLGYMADKAVAEQKLKGLMNRTGINVLDGGQREARDGNLPPVLRLPAELYCGRDYR</sequence>
<evidence type="ECO:0000313" key="1">
    <source>
        <dbReference type="EMBL" id="SQC91325.1"/>
    </source>
</evidence>
<gene>
    <name evidence="1" type="ORF">NCTC12120_04478</name>
</gene>
<dbReference type="Proteomes" id="UP000251197">
    <property type="component" value="Unassembled WGS sequence"/>
</dbReference>
<protein>
    <submittedName>
        <fullName evidence="1">Uncharacterized protein</fullName>
    </submittedName>
</protein>
<evidence type="ECO:0000313" key="2">
    <source>
        <dbReference type="Proteomes" id="UP000251197"/>
    </source>
</evidence>
<organism evidence="1 2">
    <name type="scientific">Cedecea neteri</name>
    <dbReference type="NCBI Taxonomy" id="158822"/>
    <lineage>
        <taxon>Bacteria</taxon>
        <taxon>Pseudomonadati</taxon>
        <taxon>Pseudomonadota</taxon>
        <taxon>Gammaproteobacteria</taxon>
        <taxon>Enterobacterales</taxon>
        <taxon>Enterobacteriaceae</taxon>
        <taxon>Cedecea</taxon>
    </lineage>
</organism>
<proteinExistence type="predicted"/>
<reference evidence="1 2" key="1">
    <citation type="submission" date="2018-06" db="EMBL/GenBank/DDBJ databases">
        <authorList>
            <consortium name="Pathogen Informatics"/>
            <person name="Doyle S."/>
        </authorList>
    </citation>
    <scope>NUCLEOTIDE SEQUENCE [LARGE SCALE GENOMIC DNA]</scope>
    <source>
        <strain evidence="1 2">NCTC12120</strain>
    </source>
</reference>
<name>A0A2X3J8W7_9ENTR</name>